<keyword evidence="3" id="KW-0804">Transcription</keyword>
<dbReference type="GO" id="GO:0003677">
    <property type="term" value="F:DNA binding"/>
    <property type="evidence" value="ECO:0007669"/>
    <property type="project" value="UniProtKB-UniRule"/>
</dbReference>
<dbReference type="InterPro" id="IPR010248">
    <property type="entry name" value="His_ut_repres"/>
</dbReference>
<organism evidence="7 8">
    <name type="scientific">Ideonella livida</name>
    <dbReference type="NCBI Taxonomy" id="2707176"/>
    <lineage>
        <taxon>Bacteria</taxon>
        <taxon>Pseudomonadati</taxon>
        <taxon>Pseudomonadota</taxon>
        <taxon>Betaproteobacteria</taxon>
        <taxon>Burkholderiales</taxon>
        <taxon>Sphaerotilaceae</taxon>
        <taxon>Ideonella</taxon>
    </lineage>
</organism>
<evidence type="ECO:0000256" key="4">
    <source>
        <dbReference type="NCBIfam" id="TIGR02018"/>
    </source>
</evidence>
<dbReference type="SMART" id="SM00345">
    <property type="entry name" value="HTH_GNTR"/>
    <property type="match status" value="1"/>
</dbReference>
<comment type="caution">
    <text evidence="7">The sequence shown here is derived from an EMBL/GenBank/DDBJ whole genome shotgun (WGS) entry which is preliminary data.</text>
</comment>
<name>A0A7C9PGQ5_9BURK</name>
<dbReference type="CDD" id="cd07377">
    <property type="entry name" value="WHTH_GntR"/>
    <property type="match status" value="1"/>
</dbReference>
<dbReference type="FunFam" id="1.10.10.10:FF:000079">
    <property type="entry name" value="GntR family transcriptional regulator"/>
    <property type="match status" value="1"/>
</dbReference>
<evidence type="ECO:0000256" key="1">
    <source>
        <dbReference type="ARBA" id="ARBA00023015"/>
    </source>
</evidence>
<dbReference type="PANTHER" id="PTHR44846:SF16">
    <property type="entry name" value="TRANSCRIPTIONAL REGULATOR PHNF-RELATED"/>
    <property type="match status" value="1"/>
</dbReference>
<dbReference type="EMBL" id="JAAGOH010000008">
    <property type="protein sequence ID" value="NDY91328.1"/>
    <property type="molecule type" value="Genomic_DNA"/>
</dbReference>
<evidence type="ECO:0000259" key="6">
    <source>
        <dbReference type="PROSITE" id="PS50949"/>
    </source>
</evidence>
<evidence type="ECO:0000256" key="2">
    <source>
        <dbReference type="ARBA" id="ARBA00023125"/>
    </source>
</evidence>
<evidence type="ECO:0000256" key="3">
    <source>
        <dbReference type="ARBA" id="ARBA00023163"/>
    </source>
</evidence>
<feature type="domain" description="HTH gntR-type" evidence="6">
    <location>
        <begin position="20"/>
        <end position="88"/>
    </location>
</feature>
<dbReference type="Gene3D" id="3.40.1410.10">
    <property type="entry name" value="Chorismate lyase-like"/>
    <property type="match status" value="1"/>
</dbReference>
<dbReference type="PANTHER" id="PTHR44846">
    <property type="entry name" value="MANNOSYL-D-GLYCERATE TRANSPORT/METABOLISM SYSTEM REPRESSOR MNGR-RELATED"/>
    <property type="match status" value="1"/>
</dbReference>
<dbReference type="Pfam" id="PF07702">
    <property type="entry name" value="UTRA"/>
    <property type="match status" value="1"/>
</dbReference>
<evidence type="ECO:0000256" key="5">
    <source>
        <dbReference type="SAM" id="MobiDB-lite"/>
    </source>
</evidence>
<dbReference type="InterPro" id="IPR036390">
    <property type="entry name" value="WH_DNA-bd_sf"/>
</dbReference>
<dbReference type="RefSeq" id="WP_163457177.1">
    <property type="nucleotide sequence ID" value="NZ_JAAGOH010000008.1"/>
</dbReference>
<accession>A0A7C9PGQ5</accession>
<feature type="region of interest" description="Disordered" evidence="5">
    <location>
        <begin position="1"/>
        <end position="22"/>
    </location>
</feature>
<dbReference type="GO" id="GO:0003700">
    <property type="term" value="F:DNA-binding transcription factor activity"/>
    <property type="evidence" value="ECO:0007669"/>
    <property type="project" value="UniProtKB-UniRule"/>
</dbReference>
<dbReference type="SMART" id="SM00866">
    <property type="entry name" value="UTRA"/>
    <property type="match status" value="1"/>
</dbReference>
<dbReference type="InterPro" id="IPR036388">
    <property type="entry name" value="WH-like_DNA-bd_sf"/>
</dbReference>
<evidence type="ECO:0000313" key="8">
    <source>
        <dbReference type="Proteomes" id="UP000484255"/>
    </source>
</evidence>
<dbReference type="NCBIfam" id="TIGR02018">
    <property type="entry name" value="his_ut_repres"/>
    <property type="match status" value="1"/>
</dbReference>
<keyword evidence="8" id="KW-1185">Reference proteome</keyword>
<dbReference type="InterPro" id="IPR028978">
    <property type="entry name" value="Chorismate_lyase_/UTRA_dom_sf"/>
</dbReference>
<dbReference type="PROSITE" id="PS50949">
    <property type="entry name" value="HTH_GNTR"/>
    <property type="match status" value="1"/>
</dbReference>
<proteinExistence type="predicted"/>
<dbReference type="InterPro" id="IPR000524">
    <property type="entry name" value="Tscrpt_reg_HTH_GntR"/>
</dbReference>
<dbReference type="GO" id="GO:0045892">
    <property type="term" value="P:negative regulation of DNA-templated transcription"/>
    <property type="evidence" value="ECO:0007669"/>
    <property type="project" value="UniProtKB-UniRule"/>
</dbReference>
<sequence>MATRSPRPDAALPSPPAGPRAPYAQVKQHLKNRLAAGDWPPGVLMPSEAELVAQFGVSRMTVNRALKELQADGLVERVQGVGTFAAQLHKVSATLTLRDLHEEIAARGHAHTTRVLLQREEPASAAVAQALELPVGTPVFHTRLVHLEAGVPLQLEDRHVNPAEAPGYLAQDFSRLTPTHYLFQHTALWRAAYAIEAANASADEADALAIAPGAACLVVQRRTWSRQAAITVARLLHPGGRYQLEGQFTP</sequence>
<dbReference type="InterPro" id="IPR011663">
    <property type="entry name" value="UTRA"/>
</dbReference>
<dbReference type="Proteomes" id="UP000484255">
    <property type="component" value="Unassembled WGS sequence"/>
</dbReference>
<dbReference type="Gene3D" id="1.10.10.10">
    <property type="entry name" value="Winged helix-like DNA-binding domain superfamily/Winged helix DNA-binding domain"/>
    <property type="match status" value="1"/>
</dbReference>
<keyword evidence="2" id="KW-0238">DNA-binding</keyword>
<dbReference type="Pfam" id="PF00392">
    <property type="entry name" value="GntR"/>
    <property type="match status" value="1"/>
</dbReference>
<dbReference type="InterPro" id="IPR050679">
    <property type="entry name" value="Bact_HTH_transcr_reg"/>
</dbReference>
<dbReference type="AlphaFoldDB" id="A0A7C9PGQ5"/>
<evidence type="ECO:0000313" key="7">
    <source>
        <dbReference type="EMBL" id="NDY91328.1"/>
    </source>
</evidence>
<protein>
    <recommendedName>
        <fullName evidence="4">Histidine utilization repressor</fullName>
    </recommendedName>
</protein>
<dbReference type="GO" id="GO:0006547">
    <property type="term" value="P:L-histidine metabolic process"/>
    <property type="evidence" value="ECO:0007669"/>
    <property type="project" value="UniProtKB-UniRule"/>
</dbReference>
<gene>
    <name evidence="7" type="primary">hutC</name>
    <name evidence="7" type="ORF">G3A44_09010</name>
</gene>
<reference evidence="7 8" key="1">
    <citation type="submission" date="2020-02" db="EMBL/GenBank/DDBJ databases">
        <title>Ideonella bacterium strain TBM-1.</title>
        <authorList>
            <person name="Chen W.-M."/>
        </authorList>
    </citation>
    <scope>NUCLEOTIDE SEQUENCE [LARGE SCALE GENOMIC DNA]</scope>
    <source>
        <strain evidence="7 8">TBM-1</strain>
    </source>
</reference>
<dbReference type="SUPFAM" id="SSF64288">
    <property type="entry name" value="Chorismate lyase-like"/>
    <property type="match status" value="1"/>
</dbReference>
<keyword evidence="1" id="KW-0805">Transcription regulation</keyword>
<dbReference type="SUPFAM" id="SSF46785">
    <property type="entry name" value="Winged helix' DNA-binding domain"/>
    <property type="match status" value="1"/>
</dbReference>
<dbReference type="PRINTS" id="PR00035">
    <property type="entry name" value="HTHGNTR"/>
</dbReference>